<dbReference type="Pfam" id="PF00881">
    <property type="entry name" value="Nitroreductase"/>
    <property type="match status" value="1"/>
</dbReference>
<proteinExistence type="predicted"/>
<reference evidence="2 3" key="1">
    <citation type="submission" date="2020-08" db="EMBL/GenBank/DDBJ databases">
        <authorList>
            <person name="Kim C.M."/>
        </authorList>
    </citation>
    <scope>NUCLEOTIDE SEQUENCE [LARGE SCALE GENOMIC DNA]</scope>
    <source>
        <strain evidence="2 3">UL070</strain>
    </source>
</reference>
<dbReference type="PANTHER" id="PTHR42741">
    <property type="entry name" value="NITROREDUCTASE FAMILY PROTEIN"/>
    <property type="match status" value="1"/>
</dbReference>
<dbReference type="AlphaFoldDB" id="A0A7W4LLH7"/>
<evidence type="ECO:0000313" key="2">
    <source>
        <dbReference type="EMBL" id="MBB2495335.1"/>
    </source>
</evidence>
<dbReference type="PANTHER" id="PTHR42741:SF3">
    <property type="entry name" value="NITROREDUCTASE FAMILY PROTEIN"/>
    <property type="match status" value="1"/>
</dbReference>
<dbReference type="GO" id="GO:0016491">
    <property type="term" value="F:oxidoreductase activity"/>
    <property type="evidence" value="ECO:0007669"/>
    <property type="project" value="InterPro"/>
</dbReference>
<keyword evidence="3" id="KW-1185">Reference proteome</keyword>
<dbReference type="CDD" id="cd02142">
    <property type="entry name" value="McbC_SagB-like_oxidoreductase"/>
    <property type="match status" value="1"/>
</dbReference>
<dbReference type="InterPro" id="IPR000415">
    <property type="entry name" value="Nitroreductase-like"/>
</dbReference>
<dbReference type="EMBL" id="JACJUD010000003">
    <property type="protein sequence ID" value="MBB2495335.1"/>
    <property type="molecule type" value="Genomic_DNA"/>
</dbReference>
<dbReference type="SUPFAM" id="SSF55469">
    <property type="entry name" value="FMN-dependent nitroreductase-like"/>
    <property type="match status" value="2"/>
</dbReference>
<accession>A0A7W4LLH7</accession>
<organism evidence="2 3">
    <name type="scientific">Aquipseudomonas ullengensis</name>
    <dbReference type="NCBI Taxonomy" id="2759166"/>
    <lineage>
        <taxon>Bacteria</taxon>
        <taxon>Pseudomonadati</taxon>
        <taxon>Pseudomonadota</taxon>
        <taxon>Gammaproteobacteria</taxon>
        <taxon>Pseudomonadales</taxon>
        <taxon>Pseudomonadaceae</taxon>
        <taxon>Aquipseudomonas</taxon>
    </lineage>
</organism>
<comment type="caution">
    <text evidence="2">The sequence shown here is derived from an EMBL/GenBank/DDBJ whole genome shotgun (WGS) entry which is preliminary data.</text>
</comment>
<sequence>MCSTACRGRPGWRRRLNKEQQVRAYHELSKHQPQRYAPGPGQLDWATQPAAFRRYEGARLIELWHRPQEESPSYDSAFAGPAATPAPLNRASLSQVLYDSLALSAWKESGGNRWALRVNPSSGNLHPTEAYLLLPSEALEDGALLAHYAPDVHALEVRAELAEPLARQLAAALPAGGFLLGLSSIPWREAWKYGERAYRYCQHDLGHALAALAIAASIQGWQVRLLRGVAELRLDALLGLDRPGFHEAEWADCLLWIGPAQAEEFPLPAALLDGLAAQDLSGQPNRLSREYRQWPELERVHALCRAPALPAVPWHAEAGLVAVDNPGLPLRPILHRRRSAQSMDGRSGIQAELLFAWLRRVLPANAPVPFALAGEPAQVDLLLFVHRVQGLDPGLYWLARGDDQAQPGMRGDFLWQRAHPQLPLYRLLTGDARGLSAFLSCGQDIASDGCVAVAMLARFDQALAQGPWQYPQLYRECGQIGQVLYLEAEAAGLSATGIGCFFDDSLHELLELADSRWQSLYHFTIGRAVWDERLSSQPAYIEPRIPPQP</sequence>
<evidence type="ECO:0000313" key="3">
    <source>
        <dbReference type="Proteomes" id="UP000542720"/>
    </source>
</evidence>
<dbReference type="Proteomes" id="UP000542720">
    <property type="component" value="Unassembled WGS sequence"/>
</dbReference>
<dbReference type="InterPro" id="IPR029479">
    <property type="entry name" value="Nitroreductase"/>
</dbReference>
<feature type="domain" description="Nitroreductase" evidence="1">
    <location>
        <begin position="470"/>
        <end position="527"/>
    </location>
</feature>
<gene>
    <name evidence="2" type="ORF">H3H51_09925</name>
</gene>
<name>A0A7W4LLH7_9GAMM</name>
<evidence type="ECO:0000259" key="1">
    <source>
        <dbReference type="Pfam" id="PF00881"/>
    </source>
</evidence>
<dbReference type="Gene3D" id="3.40.109.10">
    <property type="entry name" value="NADH Oxidase"/>
    <property type="match status" value="2"/>
</dbReference>
<protein>
    <submittedName>
        <fullName evidence="2">Nitroreductase family protein</fullName>
    </submittedName>
</protein>